<keyword evidence="2" id="KW-1185">Reference proteome</keyword>
<dbReference type="STRING" id="1528.SAMN04488579_10278"/>
<reference evidence="2" key="1">
    <citation type="submission" date="2016-10" db="EMBL/GenBank/DDBJ databases">
        <authorList>
            <person name="Varghese N."/>
            <person name="Submissions S."/>
        </authorList>
    </citation>
    <scope>NUCLEOTIDE SEQUENCE [LARGE SCALE GENOMIC DNA]</scope>
    <source>
        <strain evidence="2">VPI 5359</strain>
    </source>
</reference>
<evidence type="ECO:0000313" key="2">
    <source>
        <dbReference type="Proteomes" id="UP000199652"/>
    </source>
</evidence>
<protein>
    <submittedName>
        <fullName evidence="1">Uncharacterized protein</fullName>
    </submittedName>
</protein>
<dbReference type="Proteomes" id="UP000199652">
    <property type="component" value="Unassembled WGS sequence"/>
</dbReference>
<sequence>MEERQRTTHEVRTEKKKAVAKQFLEVGINNGLTVGEYVCALEYARREIYQSLDISSLARFDANS</sequence>
<gene>
    <name evidence="1" type="ORF">SAMN04488579_10278</name>
</gene>
<evidence type="ECO:0000313" key="1">
    <source>
        <dbReference type="EMBL" id="SDX41244.1"/>
    </source>
</evidence>
<organism evidence="1 2">
    <name type="scientific">Eubacterium barkeri</name>
    <name type="common">Clostridium barkeri</name>
    <dbReference type="NCBI Taxonomy" id="1528"/>
    <lineage>
        <taxon>Bacteria</taxon>
        <taxon>Bacillati</taxon>
        <taxon>Bacillota</taxon>
        <taxon>Clostridia</taxon>
        <taxon>Eubacteriales</taxon>
        <taxon>Eubacteriaceae</taxon>
        <taxon>Eubacterium</taxon>
    </lineage>
</organism>
<proteinExistence type="predicted"/>
<accession>A0A1H3BIW2</accession>
<dbReference type="EMBL" id="FNOU01000002">
    <property type="protein sequence ID" value="SDX41244.1"/>
    <property type="molecule type" value="Genomic_DNA"/>
</dbReference>
<name>A0A1H3BIW2_EUBBA</name>
<dbReference type="RefSeq" id="WP_090242773.1">
    <property type="nucleotide sequence ID" value="NZ_FNOU01000002.1"/>
</dbReference>
<dbReference type="AlphaFoldDB" id="A0A1H3BIW2"/>